<dbReference type="Pfam" id="PF01753">
    <property type="entry name" value="zf-MYND"/>
    <property type="match status" value="1"/>
</dbReference>
<evidence type="ECO:0000313" key="6">
    <source>
        <dbReference type="Proteomes" id="UP000419144"/>
    </source>
</evidence>
<organism evidence="5 6">
    <name type="scientific">Leishmania tarentolae</name>
    <name type="common">Sauroleishmania tarentolae</name>
    <dbReference type="NCBI Taxonomy" id="5689"/>
    <lineage>
        <taxon>Eukaryota</taxon>
        <taxon>Discoba</taxon>
        <taxon>Euglenozoa</taxon>
        <taxon>Kinetoplastea</taxon>
        <taxon>Metakinetoplastina</taxon>
        <taxon>Trypanosomatida</taxon>
        <taxon>Trypanosomatidae</taxon>
        <taxon>Leishmaniinae</taxon>
        <taxon>Leishmania</taxon>
        <taxon>lizard Leishmania</taxon>
    </lineage>
</organism>
<protein>
    <submittedName>
        <fullName evidence="5">Mynd zinc finger (ZnF) domain-like protein</fullName>
    </submittedName>
</protein>
<dbReference type="EMBL" id="BLBS01000006">
    <property type="protein sequence ID" value="GET85812.1"/>
    <property type="molecule type" value="Genomic_DNA"/>
</dbReference>
<proteinExistence type="predicted"/>
<reference evidence="5" key="1">
    <citation type="submission" date="2019-11" db="EMBL/GenBank/DDBJ databases">
        <title>Leishmania tarentolae CDS.</title>
        <authorList>
            <person name="Goto Y."/>
            <person name="Yamagishi J."/>
        </authorList>
    </citation>
    <scope>NUCLEOTIDE SEQUENCE [LARGE SCALE GENOMIC DNA]</scope>
    <source>
        <strain evidence="5">Parrot Tar II</strain>
    </source>
</reference>
<evidence type="ECO:0000256" key="3">
    <source>
        <dbReference type="ARBA" id="ARBA00022833"/>
    </source>
</evidence>
<dbReference type="VEuPathDB" id="TriTrypDB:LtaPh_0508200"/>
<evidence type="ECO:0000259" key="4">
    <source>
        <dbReference type="Pfam" id="PF01753"/>
    </source>
</evidence>
<evidence type="ECO:0000313" key="5">
    <source>
        <dbReference type="EMBL" id="GET85812.1"/>
    </source>
</evidence>
<dbReference type="SUPFAM" id="SSF144232">
    <property type="entry name" value="HIT/MYND zinc finger-like"/>
    <property type="match status" value="1"/>
</dbReference>
<keyword evidence="3" id="KW-0862">Zinc</keyword>
<keyword evidence="1" id="KW-0479">Metal-binding</keyword>
<accession>A0A640K8U2</accession>
<dbReference type="InterPro" id="IPR002893">
    <property type="entry name" value="Znf_MYND"/>
</dbReference>
<sequence length="122" mass="14291">MSEACAGGIHIRRRPAAPLQQLQGVYYCSVECQKTHWATAHRTPCRAYKERCNRILEQYYNTSTVSGKKKKDLKTGEVVILEVPLEPSLFFETRRYLYDHRDESFAHVDYSDYFMKYTVRGS</sequence>
<keyword evidence="6" id="KW-1185">Reference proteome</keyword>
<feature type="domain" description="MYND-type" evidence="4">
    <location>
        <begin position="23"/>
        <end position="45"/>
    </location>
</feature>
<comment type="caution">
    <text evidence="5">The sequence shown here is derived from an EMBL/GenBank/DDBJ whole genome shotgun (WGS) entry which is preliminary data.</text>
</comment>
<evidence type="ECO:0000256" key="2">
    <source>
        <dbReference type="ARBA" id="ARBA00022771"/>
    </source>
</evidence>
<dbReference type="Proteomes" id="UP000419144">
    <property type="component" value="Unassembled WGS sequence"/>
</dbReference>
<keyword evidence="2" id="KW-0863">Zinc-finger</keyword>
<dbReference type="AlphaFoldDB" id="A0A640K8U2"/>
<dbReference type="Gene3D" id="6.10.140.2220">
    <property type="match status" value="1"/>
</dbReference>
<dbReference type="GO" id="GO:0008270">
    <property type="term" value="F:zinc ion binding"/>
    <property type="evidence" value="ECO:0007669"/>
    <property type="project" value="UniProtKB-KW"/>
</dbReference>
<dbReference type="OrthoDB" id="432970at2759"/>
<evidence type="ECO:0000256" key="1">
    <source>
        <dbReference type="ARBA" id="ARBA00022723"/>
    </source>
</evidence>
<name>A0A640K8U2_LEITA</name>
<gene>
    <name evidence="5" type="ORF">LtaPh_0508200</name>
</gene>